<feature type="domain" description="FAR1" evidence="1">
    <location>
        <begin position="47"/>
        <end position="121"/>
    </location>
</feature>
<dbReference type="PANTHER" id="PTHR46328">
    <property type="entry name" value="FAR-RED IMPAIRED RESPONSIVE (FAR1) FAMILY PROTEIN-RELATED"/>
    <property type="match status" value="1"/>
</dbReference>
<keyword evidence="3" id="KW-1185">Reference proteome</keyword>
<protein>
    <recommendedName>
        <fullName evidence="1">FAR1 domain-containing protein</fullName>
    </recommendedName>
</protein>
<proteinExistence type="predicted"/>
<comment type="caution">
    <text evidence="2">The sequence shown here is derived from an EMBL/GenBank/DDBJ whole genome shotgun (WGS) entry which is preliminary data.</text>
</comment>
<organism evidence="2 3">
    <name type="scientific">Stylosanthes scabra</name>
    <dbReference type="NCBI Taxonomy" id="79078"/>
    <lineage>
        <taxon>Eukaryota</taxon>
        <taxon>Viridiplantae</taxon>
        <taxon>Streptophyta</taxon>
        <taxon>Embryophyta</taxon>
        <taxon>Tracheophyta</taxon>
        <taxon>Spermatophyta</taxon>
        <taxon>Magnoliopsida</taxon>
        <taxon>eudicotyledons</taxon>
        <taxon>Gunneridae</taxon>
        <taxon>Pentapetalae</taxon>
        <taxon>rosids</taxon>
        <taxon>fabids</taxon>
        <taxon>Fabales</taxon>
        <taxon>Fabaceae</taxon>
        <taxon>Papilionoideae</taxon>
        <taxon>50 kb inversion clade</taxon>
        <taxon>dalbergioids sensu lato</taxon>
        <taxon>Dalbergieae</taxon>
        <taxon>Pterocarpus clade</taxon>
        <taxon>Stylosanthes</taxon>
    </lineage>
</organism>
<reference evidence="2 3" key="1">
    <citation type="journal article" date="2023" name="Plants (Basel)">
        <title>Bridging the Gap: Combining Genomics and Transcriptomics Approaches to Understand Stylosanthes scabra, an Orphan Legume from the Brazilian Caatinga.</title>
        <authorList>
            <person name="Ferreira-Neto J.R.C."/>
            <person name="da Silva M.D."/>
            <person name="Binneck E."/>
            <person name="de Melo N.F."/>
            <person name="da Silva R.H."/>
            <person name="de Melo A.L.T.M."/>
            <person name="Pandolfi V."/>
            <person name="Bustamante F.O."/>
            <person name="Brasileiro-Vidal A.C."/>
            <person name="Benko-Iseppon A.M."/>
        </authorList>
    </citation>
    <scope>NUCLEOTIDE SEQUENCE [LARGE SCALE GENOMIC DNA]</scope>
    <source>
        <tissue evidence="2">Leaves</tissue>
    </source>
</reference>
<dbReference type="Pfam" id="PF03101">
    <property type="entry name" value="FAR1"/>
    <property type="match status" value="1"/>
</dbReference>
<evidence type="ECO:0000313" key="2">
    <source>
        <dbReference type="EMBL" id="MED6139211.1"/>
    </source>
</evidence>
<dbReference type="InterPro" id="IPR004330">
    <property type="entry name" value="FAR1_DNA_bnd_dom"/>
</dbReference>
<dbReference type="Proteomes" id="UP001341840">
    <property type="component" value="Unassembled WGS sequence"/>
</dbReference>
<accession>A0ABU6ST51</accession>
<name>A0ABU6ST51_9FABA</name>
<evidence type="ECO:0000259" key="1">
    <source>
        <dbReference type="Pfam" id="PF03101"/>
    </source>
</evidence>
<dbReference type="EMBL" id="JASCZI010061647">
    <property type="protein sequence ID" value="MED6139211.1"/>
    <property type="molecule type" value="Genomic_DNA"/>
</dbReference>
<gene>
    <name evidence="2" type="ORF">PIB30_081733</name>
</gene>
<sequence>MDAINYSIVSKSSSETDSIIQFLGDVDEEYIPKAGMTFPTLEEAAAFYKEYAKRVGFSTKIRNTNRCKETKEIKNQLITCNREEKWISEMPYVEKTNPTYGANCPAMIYVHVVKKNQMLVYFKGCSSSFTSMLPCSISDVTSIE</sequence>
<evidence type="ECO:0000313" key="3">
    <source>
        <dbReference type="Proteomes" id="UP001341840"/>
    </source>
</evidence>